<evidence type="ECO:0000256" key="6">
    <source>
        <dbReference type="ARBA" id="ARBA00022679"/>
    </source>
</evidence>
<keyword evidence="15" id="KW-0472">Membrane</keyword>
<feature type="domain" description="Glycosyl transferase family 51" evidence="17">
    <location>
        <begin position="75"/>
        <end position="251"/>
    </location>
</feature>
<name>A0AAW9PRG1_9CYAN</name>
<evidence type="ECO:0000256" key="9">
    <source>
        <dbReference type="ARBA" id="ARBA00022984"/>
    </source>
</evidence>
<keyword evidence="5" id="KW-0328">Glycosyltransferase</keyword>
<dbReference type="AlphaFoldDB" id="A0AAW9PRG1"/>
<keyword evidence="15" id="KW-0812">Transmembrane</keyword>
<dbReference type="GO" id="GO:0009002">
    <property type="term" value="F:serine-type D-Ala-D-Ala carboxypeptidase activity"/>
    <property type="evidence" value="ECO:0007669"/>
    <property type="project" value="UniProtKB-EC"/>
</dbReference>
<dbReference type="InterPro" id="IPR023346">
    <property type="entry name" value="Lysozyme-like_dom_sf"/>
</dbReference>
<evidence type="ECO:0000256" key="3">
    <source>
        <dbReference type="ARBA" id="ARBA00022645"/>
    </source>
</evidence>
<evidence type="ECO:0000256" key="8">
    <source>
        <dbReference type="ARBA" id="ARBA00022960"/>
    </source>
</evidence>
<evidence type="ECO:0000256" key="11">
    <source>
        <dbReference type="ARBA" id="ARBA00023316"/>
    </source>
</evidence>
<evidence type="ECO:0000256" key="5">
    <source>
        <dbReference type="ARBA" id="ARBA00022676"/>
    </source>
</evidence>
<keyword evidence="8" id="KW-0133">Cell shape</keyword>
<dbReference type="GO" id="GO:0071555">
    <property type="term" value="P:cell wall organization"/>
    <property type="evidence" value="ECO:0007669"/>
    <property type="project" value="UniProtKB-KW"/>
</dbReference>
<gene>
    <name evidence="18" type="ORF">V2H45_11240</name>
</gene>
<dbReference type="GO" id="GO:0030288">
    <property type="term" value="C:outer membrane-bounded periplasmic space"/>
    <property type="evidence" value="ECO:0007669"/>
    <property type="project" value="TreeGrafter"/>
</dbReference>
<comment type="catalytic activity">
    <reaction evidence="12">
        <text>Preferential cleavage: (Ac)2-L-Lys-D-Ala-|-D-Ala. Also transpeptidation of peptidyl-alanyl moieties that are N-acyl substituents of D-alanine.</text>
        <dbReference type="EC" id="3.4.16.4"/>
    </reaction>
</comment>
<feature type="transmembrane region" description="Helical" evidence="15">
    <location>
        <begin position="21"/>
        <end position="50"/>
    </location>
</feature>
<dbReference type="Gene3D" id="1.10.3810.10">
    <property type="entry name" value="Biosynthetic peptidoglycan transglycosylase-like"/>
    <property type="match status" value="1"/>
</dbReference>
<protein>
    <submittedName>
        <fullName evidence="18">Penicillin-binding protein 1A</fullName>
    </submittedName>
</protein>
<proteinExistence type="inferred from homology"/>
<keyword evidence="11" id="KW-0961">Cell wall biogenesis/degradation</keyword>
<dbReference type="PANTHER" id="PTHR32282">
    <property type="entry name" value="BINDING PROTEIN TRANSPEPTIDASE, PUTATIVE-RELATED"/>
    <property type="match status" value="1"/>
</dbReference>
<comment type="caution">
    <text evidence="18">The sequence shown here is derived from an EMBL/GenBank/DDBJ whole genome shotgun (WGS) entry which is preliminary data.</text>
</comment>
<evidence type="ECO:0000313" key="19">
    <source>
        <dbReference type="Proteomes" id="UP001333818"/>
    </source>
</evidence>
<dbReference type="Gene3D" id="3.40.710.10">
    <property type="entry name" value="DD-peptidase/beta-lactamase superfamily"/>
    <property type="match status" value="1"/>
</dbReference>
<evidence type="ECO:0000313" key="18">
    <source>
        <dbReference type="EMBL" id="MEE3717324.1"/>
    </source>
</evidence>
<evidence type="ECO:0000259" key="16">
    <source>
        <dbReference type="Pfam" id="PF00905"/>
    </source>
</evidence>
<sequence length="663" mass="71335">MASNSLKQSGSLAGSILRGTLKAVGGTLLAVVMIGGAGVAGGLVGLALSFRDLPDVRVLKGYVPAETTYIYDINGELIARLHGDINREVVPLDRISPHLKRAVLAIEDAYFYTHKGVDPSGVARAIVVNFNAGSTLEGGSTLTQQLVKNLFLSSEKSINRKVAEAVLAMRVEQVFTKDQILEMYLNQVFWGQNTNGAETAAQNYFGKSAADLTLAEAAMMAGVIQAPSAFNPVDDYKTAKHRQALVLDRMQEIGWATPAEVKAAKAQPIKLGKGISYEASRVPYVTQAVTVELEEKFGKDVVLKGGLRVQTTIDLRLQRIAEEVAEQAHKDLNDRGAYANQLALVAVDPRTGFVKALVGGVGPFDKNQYNRAVLARRQLGSSFKPFVYYAAFATGDYAPDSSIEDTPMSIPDGDENYQPRNYDNKFSGVITIRQAVAVSRNIPAIRLGLHVGMDNVVALCRKLGITSPMLPVISLPLGAADVTPLEVAGAYAVFASGGYKSKTTMIARVTDRNGNVIWDNTPKPELILDPIAVSELTDVLRGVVTNGTGTEAQLSDGRPVAGKTGTTSDFRDAWFVGYVPQLAVAIWIGNDDYSAMAHGVTGGVYVAPIWRQFMEKAMAGVPIEQFPVPSEIPADSKTDTKTDRKNDVKPDRKTDTKTDGKKN</sequence>
<comment type="similarity">
    <text evidence="2">In the N-terminal section; belongs to the glycosyltransferase 51 family.</text>
</comment>
<keyword evidence="15" id="KW-1133">Transmembrane helix</keyword>
<dbReference type="GO" id="GO:0008658">
    <property type="term" value="F:penicillin binding"/>
    <property type="evidence" value="ECO:0007669"/>
    <property type="project" value="InterPro"/>
</dbReference>
<keyword evidence="7" id="KW-0378">Hydrolase</keyword>
<keyword evidence="6" id="KW-0808">Transferase</keyword>
<dbReference type="PANTHER" id="PTHR32282:SF33">
    <property type="entry name" value="PEPTIDOGLYCAN GLYCOSYLTRANSFERASE"/>
    <property type="match status" value="1"/>
</dbReference>
<evidence type="ECO:0000256" key="15">
    <source>
        <dbReference type="SAM" id="Phobius"/>
    </source>
</evidence>
<feature type="domain" description="Penicillin-binding protein transpeptidase" evidence="16">
    <location>
        <begin position="343"/>
        <end position="614"/>
    </location>
</feature>
<organism evidence="18 19">
    <name type="scientific">Tumidithrix elongata BACA0141</name>
    <dbReference type="NCBI Taxonomy" id="2716417"/>
    <lineage>
        <taxon>Bacteria</taxon>
        <taxon>Bacillati</taxon>
        <taxon>Cyanobacteriota</taxon>
        <taxon>Cyanophyceae</taxon>
        <taxon>Pseudanabaenales</taxon>
        <taxon>Pseudanabaenaceae</taxon>
        <taxon>Tumidithrix</taxon>
        <taxon>Tumidithrix elongata</taxon>
    </lineage>
</organism>
<dbReference type="InterPro" id="IPR001460">
    <property type="entry name" value="PCN-bd_Tpept"/>
</dbReference>
<dbReference type="Pfam" id="PF00905">
    <property type="entry name" value="Transpeptidase"/>
    <property type="match status" value="1"/>
</dbReference>
<dbReference type="SUPFAM" id="SSF53955">
    <property type="entry name" value="Lysozyme-like"/>
    <property type="match status" value="1"/>
</dbReference>
<dbReference type="RefSeq" id="WP_330483753.1">
    <property type="nucleotide sequence ID" value="NZ_JAZBJZ010000039.1"/>
</dbReference>
<dbReference type="InterPro" id="IPR036950">
    <property type="entry name" value="PBP_transglycosylase"/>
</dbReference>
<comment type="similarity">
    <text evidence="1">In the C-terminal section; belongs to the transpeptidase family.</text>
</comment>
<accession>A0AAW9PRG1</accession>
<keyword evidence="4" id="KW-0645">Protease</keyword>
<evidence type="ECO:0000256" key="4">
    <source>
        <dbReference type="ARBA" id="ARBA00022670"/>
    </source>
</evidence>
<dbReference type="GO" id="GO:0008360">
    <property type="term" value="P:regulation of cell shape"/>
    <property type="evidence" value="ECO:0007669"/>
    <property type="project" value="UniProtKB-KW"/>
</dbReference>
<dbReference type="SUPFAM" id="SSF56601">
    <property type="entry name" value="beta-lactamase/transpeptidase-like"/>
    <property type="match status" value="1"/>
</dbReference>
<evidence type="ECO:0000256" key="7">
    <source>
        <dbReference type="ARBA" id="ARBA00022801"/>
    </source>
</evidence>
<reference evidence="18" key="1">
    <citation type="submission" date="2024-01" db="EMBL/GenBank/DDBJ databases">
        <title>Bank of Algae and Cyanobacteria of the Azores (BACA) strain genomes.</title>
        <authorList>
            <person name="Luz R."/>
            <person name="Cordeiro R."/>
            <person name="Fonseca A."/>
            <person name="Goncalves V."/>
        </authorList>
    </citation>
    <scope>NUCLEOTIDE SEQUENCE</scope>
    <source>
        <strain evidence="18">BACA0141</strain>
    </source>
</reference>
<evidence type="ECO:0000259" key="17">
    <source>
        <dbReference type="Pfam" id="PF00912"/>
    </source>
</evidence>
<dbReference type="GO" id="GO:0009252">
    <property type="term" value="P:peptidoglycan biosynthetic process"/>
    <property type="evidence" value="ECO:0007669"/>
    <property type="project" value="UniProtKB-KW"/>
</dbReference>
<dbReference type="FunFam" id="1.10.3810.10:FF:000001">
    <property type="entry name" value="Penicillin-binding protein 1A"/>
    <property type="match status" value="1"/>
</dbReference>
<dbReference type="NCBIfam" id="TIGR02074">
    <property type="entry name" value="PBP_1a_fam"/>
    <property type="match status" value="1"/>
</dbReference>
<keyword evidence="19" id="KW-1185">Reference proteome</keyword>
<evidence type="ECO:0000256" key="13">
    <source>
        <dbReference type="ARBA" id="ARBA00049902"/>
    </source>
</evidence>
<keyword evidence="10" id="KW-0511">Multifunctional enzyme</keyword>
<dbReference type="InterPro" id="IPR001264">
    <property type="entry name" value="Glyco_trans_51"/>
</dbReference>
<keyword evidence="3" id="KW-0121">Carboxypeptidase</keyword>
<evidence type="ECO:0000256" key="10">
    <source>
        <dbReference type="ARBA" id="ARBA00023268"/>
    </source>
</evidence>
<feature type="compositionally biased region" description="Basic and acidic residues" evidence="14">
    <location>
        <begin position="634"/>
        <end position="663"/>
    </location>
</feature>
<evidence type="ECO:0000256" key="12">
    <source>
        <dbReference type="ARBA" id="ARBA00034000"/>
    </source>
</evidence>
<comment type="catalytic activity">
    <reaction evidence="13">
        <text>[GlcNAc-(1-&gt;4)-Mur2Ac(oyl-L-Ala-gamma-D-Glu-L-Lys-D-Ala-D-Ala)](n)-di-trans,octa-cis-undecaprenyl diphosphate + beta-D-GlcNAc-(1-&gt;4)-Mur2Ac(oyl-L-Ala-gamma-D-Glu-L-Lys-D-Ala-D-Ala)-di-trans,octa-cis-undecaprenyl diphosphate = [GlcNAc-(1-&gt;4)-Mur2Ac(oyl-L-Ala-gamma-D-Glu-L-Lys-D-Ala-D-Ala)](n+1)-di-trans,octa-cis-undecaprenyl diphosphate + di-trans,octa-cis-undecaprenyl diphosphate + H(+)</text>
        <dbReference type="Rhea" id="RHEA:23708"/>
        <dbReference type="Rhea" id="RHEA-COMP:9602"/>
        <dbReference type="Rhea" id="RHEA-COMP:9603"/>
        <dbReference type="ChEBI" id="CHEBI:15378"/>
        <dbReference type="ChEBI" id="CHEBI:58405"/>
        <dbReference type="ChEBI" id="CHEBI:60033"/>
        <dbReference type="ChEBI" id="CHEBI:78435"/>
        <dbReference type="EC" id="2.4.99.28"/>
    </reaction>
</comment>
<keyword evidence="9" id="KW-0573">Peptidoglycan synthesis</keyword>
<dbReference type="Proteomes" id="UP001333818">
    <property type="component" value="Unassembled WGS sequence"/>
</dbReference>
<evidence type="ECO:0000256" key="2">
    <source>
        <dbReference type="ARBA" id="ARBA00007739"/>
    </source>
</evidence>
<dbReference type="EMBL" id="JAZBJZ010000039">
    <property type="protein sequence ID" value="MEE3717324.1"/>
    <property type="molecule type" value="Genomic_DNA"/>
</dbReference>
<dbReference type="InterPro" id="IPR050396">
    <property type="entry name" value="Glycosyltr_51/Transpeptidase"/>
</dbReference>
<dbReference type="GO" id="GO:0008955">
    <property type="term" value="F:peptidoglycan glycosyltransferase activity"/>
    <property type="evidence" value="ECO:0007669"/>
    <property type="project" value="UniProtKB-EC"/>
</dbReference>
<dbReference type="InterPro" id="IPR012338">
    <property type="entry name" value="Beta-lactam/transpept-like"/>
</dbReference>
<feature type="region of interest" description="Disordered" evidence="14">
    <location>
        <begin position="625"/>
        <end position="663"/>
    </location>
</feature>
<dbReference type="Pfam" id="PF00912">
    <property type="entry name" value="Transgly"/>
    <property type="match status" value="1"/>
</dbReference>
<evidence type="ECO:0000256" key="1">
    <source>
        <dbReference type="ARBA" id="ARBA00007090"/>
    </source>
</evidence>
<evidence type="ECO:0000256" key="14">
    <source>
        <dbReference type="SAM" id="MobiDB-lite"/>
    </source>
</evidence>
<dbReference type="GO" id="GO:0006508">
    <property type="term" value="P:proteolysis"/>
    <property type="evidence" value="ECO:0007669"/>
    <property type="project" value="UniProtKB-KW"/>
</dbReference>